<keyword evidence="3" id="KW-1185">Reference proteome</keyword>
<evidence type="ECO:0000313" key="3">
    <source>
        <dbReference type="Proteomes" id="UP001156905"/>
    </source>
</evidence>
<feature type="compositionally biased region" description="Polar residues" evidence="1">
    <location>
        <begin position="1"/>
        <end position="11"/>
    </location>
</feature>
<reference evidence="3" key="1">
    <citation type="journal article" date="2019" name="Int. J. Syst. Evol. Microbiol.">
        <title>The Global Catalogue of Microorganisms (GCM) 10K type strain sequencing project: providing services to taxonomists for standard genome sequencing and annotation.</title>
        <authorList>
            <consortium name="The Broad Institute Genomics Platform"/>
            <consortium name="The Broad Institute Genome Sequencing Center for Infectious Disease"/>
            <person name="Wu L."/>
            <person name="Ma J."/>
        </authorList>
    </citation>
    <scope>NUCLEOTIDE SEQUENCE [LARGE SCALE GENOMIC DNA]</scope>
    <source>
        <strain evidence="3">NBRC 102520</strain>
    </source>
</reference>
<comment type="caution">
    <text evidence="2">The sequence shown here is derived from an EMBL/GenBank/DDBJ whole genome shotgun (WGS) entry which is preliminary data.</text>
</comment>
<evidence type="ECO:0000256" key="1">
    <source>
        <dbReference type="SAM" id="MobiDB-lite"/>
    </source>
</evidence>
<dbReference type="EMBL" id="BSOW01000030">
    <property type="protein sequence ID" value="GLR89958.1"/>
    <property type="molecule type" value="Genomic_DNA"/>
</dbReference>
<sequence length="59" mass="6303">MRRSATKTQIRAPSKRAARTASQATGPDCAAIRAHSLSNAVARLFGYKHNVDGDALKAH</sequence>
<name>A0ABQ6B860_9BRAD</name>
<accession>A0ABQ6B860</accession>
<proteinExistence type="predicted"/>
<organism evidence="2 3">
    <name type="scientific">Bradyrhizobium iriomotense</name>
    <dbReference type="NCBI Taxonomy" id="441950"/>
    <lineage>
        <taxon>Bacteria</taxon>
        <taxon>Pseudomonadati</taxon>
        <taxon>Pseudomonadota</taxon>
        <taxon>Alphaproteobacteria</taxon>
        <taxon>Hyphomicrobiales</taxon>
        <taxon>Nitrobacteraceae</taxon>
        <taxon>Bradyrhizobium</taxon>
    </lineage>
</organism>
<feature type="region of interest" description="Disordered" evidence="1">
    <location>
        <begin position="1"/>
        <end position="27"/>
    </location>
</feature>
<gene>
    <name evidence="2" type="ORF">GCM10007857_66720</name>
</gene>
<protein>
    <submittedName>
        <fullName evidence="2">Uncharacterized protein</fullName>
    </submittedName>
</protein>
<evidence type="ECO:0000313" key="2">
    <source>
        <dbReference type="EMBL" id="GLR89958.1"/>
    </source>
</evidence>
<dbReference type="Proteomes" id="UP001156905">
    <property type="component" value="Unassembled WGS sequence"/>
</dbReference>